<dbReference type="GO" id="GO:0032259">
    <property type="term" value="P:methylation"/>
    <property type="evidence" value="ECO:0007669"/>
    <property type="project" value="UniProtKB-KW"/>
</dbReference>
<evidence type="ECO:0000313" key="3">
    <source>
        <dbReference type="EMBL" id="GIH26468.1"/>
    </source>
</evidence>
<evidence type="ECO:0000259" key="2">
    <source>
        <dbReference type="Pfam" id="PF13649"/>
    </source>
</evidence>
<feature type="compositionally biased region" description="Polar residues" evidence="1">
    <location>
        <begin position="37"/>
        <end position="47"/>
    </location>
</feature>
<evidence type="ECO:0000313" key="4">
    <source>
        <dbReference type="Proteomes" id="UP000640052"/>
    </source>
</evidence>
<sequence>MLDDLPAEATRSVLAGLDEYGERAPRLLGHGKPGQNDPMTAQPSNHGTGPGTIAPDGSAVDYYALLKARGEPELIHGAVPAGARILELGAGTGRVTRGLVELGHEVVAVDESAEMLQHIRGAITITSTIQDLALPEVFDVVLLMSYVLEISGDEARPALLRSCRRHVAGNGCVIIQRQPPEWYDTVTPGERVTADGHKVAVTDIRRPGPDLLGATMRYTVNDRTWTHTFLGRRLDDDFLEESLNAAGLTITGFLAHDRGWVRAEPV</sequence>
<evidence type="ECO:0000256" key="1">
    <source>
        <dbReference type="SAM" id="MobiDB-lite"/>
    </source>
</evidence>
<keyword evidence="4" id="KW-1185">Reference proteome</keyword>
<dbReference type="EMBL" id="BOOA01000040">
    <property type="protein sequence ID" value="GIH26468.1"/>
    <property type="molecule type" value="Genomic_DNA"/>
</dbReference>
<feature type="region of interest" description="Disordered" evidence="1">
    <location>
        <begin position="24"/>
        <end position="53"/>
    </location>
</feature>
<dbReference type="Proteomes" id="UP000640052">
    <property type="component" value="Unassembled WGS sequence"/>
</dbReference>
<dbReference type="Pfam" id="PF13649">
    <property type="entry name" value="Methyltransf_25"/>
    <property type="match status" value="1"/>
</dbReference>
<protein>
    <submittedName>
        <fullName evidence="3">Methyltransferase</fullName>
    </submittedName>
</protein>
<keyword evidence="3" id="KW-0808">Transferase</keyword>
<reference evidence="3" key="1">
    <citation type="submission" date="2021-01" db="EMBL/GenBank/DDBJ databases">
        <title>Whole genome shotgun sequence of Acrocarpospora phusangensis NBRC 108782.</title>
        <authorList>
            <person name="Komaki H."/>
            <person name="Tamura T."/>
        </authorList>
    </citation>
    <scope>NUCLEOTIDE SEQUENCE</scope>
    <source>
        <strain evidence="3">NBRC 108782</strain>
    </source>
</reference>
<keyword evidence="3" id="KW-0489">Methyltransferase</keyword>
<dbReference type="AlphaFoldDB" id="A0A919QD15"/>
<name>A0A919QD15_9ACTN</name>
<dbReference type="InterPro" id="IPR041698">
    <property type="entry name" value="Methyltransf_25"/>
</dbReference>
<dbReference type="RefSeq" id="WP_204043147.1">
    <property type="nucleotide sequence ID" value="NZ_BOOA01000040.1"/>
</dbReference>
<dbReference type="GO" id="GO:0008168">
    <property type="term" value="F:methyltransferase activity"/>
    <property type="evidence" value="ECO:0007669"/>
    <property type="project" value="UniProtKB-KW"/>
</dbReference>
<dbReference type="Gene3D" id="3.40.50.150">
    <property type="entry name" value="Vaccinia Virus protein VP39"/>
    <property type="match status" value="1"/>
</dbReference>
<feature type="domain" description="Methyltransferase" evidence="2">
    <location>
        <begin position="85"/>
        <end position="171"/>
    </location>
</feature>
<organism evidence="3 4">
    <name type="scientific">Acrocarpospora phusangensis</name>
    <dbReference type="NCBI Taxonomy" id="1070424"/>
    <lineage>
        <taxon>Bacteria</taxon>
        <taxon>Bacillati</taxon>
        <taxon>Actinomycetota</taxon>
        <taxon>Actinomycetes</taxon>
        <taxon>Streptosporangiales</taxon>
        <taxon>Streptosporangiaceae</taxon>
        <taxon>Acrocarpospora</taxon>
    </lineage>
</organism>
<gene>
    <name evidence="3" type="ORF">Aph01nite_47780</name>
</gene>
<proteinExistence type="predicted"/>
<dbReference type="SUPFAM" id="SSF53335">
    <property type="entry name" value="S-adenosyl-L-methionine-dependent methyltransferases"/>
    <property type="match status" value="1"/>
</dbReference>
<dbReference type="InterPro" id="IPR029063">
    <property type="entry name" value="SAM-dependent_MTases_sf"/>
</dbReference>
<dbReference type="CDD" id="cd02440">
    <property type="entry name" value="AdoMet_MTases"/>
    <property type="match status" value="1"/>
</dbReference>
<comment type="caution">
    <text evidence="3">The sequence shown here is derived from an EMBL/GenBank/DDBJ whole genome shotgun (WGS) entry which is preliminary data.</text>
</comment>
<accession>A0A919QD15</accession>